<evidence type="ECO:0000256" key="3">
    <source>
        <dbReference type="ARBA" id="ARBA00011738"/>
    </source>
</evidence>
<keyword evidence="4" id="KW-0963">Cytoplasm</keyword>
<dbReference type="PRINTS" id="PR01438">
    <property type="entry name" value="UNVRSLSTRESS"/>
</dbReference>
<comment type="subunit">
    <text evidence="3">Homodimer.</text>
</comment>
<evidence type="ECO:0000259" key="5">
    <source>
        <dbReference type="Pfam" id="PF00582"/>
    </source>
</evidence>
<dbReference type="InterPro" id="IPR006016">
    <property type="entry name" value="UspA"/>
</dbReference>
<dbReference type="Gene3D" id="3.40.50.12370">
    <property type="match status" value="1"/>
</dbReference>
<dbReference type="RefSeq" id="WP_009857313.1">
    <property type="nucleotide sequence ID" value="NZ_JAAOCD010000007.1"/>
</dbReference>
<name>A0ABX0I0M1_9BURK</name>
<gene>
    <name evidence="6" type="ORF">G7087_14700</name>
</gene>
<evidence type="ECO:0000256" key="1">
    <source>
        <dbReference type="ARBA" id="ARBA00004496"/>
    </source>
</evidence>
<evidence type="ECO:0000256" key="4">
    <source>
        <dbReference type="ARBA" id="ARBA00022490"/>
    </source>
</evidence>
<reference evidence="6 7" key="1">
    <citation type="submission" date="2020-03" db="EMBL/GenBank/DDBJ databases">
        <title>Rubrivivax benzoatilyticus JA2 (sequenced after 10 years sub-culturing).</title>
        <authorList>
            <person name="Gupta D."/>
            <person name="Chintalapati S."/>
            <person name="Chintalapati V.R."/>
        </authorList>
    </citation>
    <scope>NUCLEOTIDE SEQUENCE [LARGE SCALE GENOMIC DNA]</scope>
    <source>
        <strain evidence="6 7">JA2-Mal</strain>
    </source>
</reference>
<evidence type="ECO:0000313" key="7">
    <source>
        <dbReference type="Proteomes" id="UP000802098"/>
    </source>
</evidence>
<dbReference type="SUPFAM" id="SSF52402">
    <property type="entry name" value="Adenine nucleotide alpha hydrolases-like"/>
    <property type="match status" value="2"/>
</dbReference>
<evidence type="ECO:0000313" key="6">
    <source>
        <dbReference type="EMBL" id="NHK99634.1"/>
    </source>
</evidence>
<proteinExistence type="inferred from homology"/>
<dbReference type="Pfam" id="PF00582">
    <property type="entry name" value="Usp"/>
    <property type="match status" value="1"/>
</dbReference>
<dbReference type="PANTHER" id="PTHR46268:SF23">
    <property type="entry name" value="UNIVERSAL STRESS PROTEIN A-RELATED"/>
    <property type="match status" value="1"/>
</dbReference>
<dbReference type="CDD" id="cd00293">
    <property type="entry name" value="USP-like"/>
    <property type="match status" value="1"/>
</dbReference>
<protein>
    <submittedName>
        <fullName evidence="6">Universal stress protein</fullName>
    </submittedName>
</protein>
<keyword evidence="7" id="KW-1185">Reference proteome</keyword>
<accession>A0ABX0I0M1</accession>
<dbReference type="PANTHER" id="PTHR46268">
    <property type="entry name" value="STRESS RESPONSE PROTEIN NHAX"/>
    <property type="match status" value="1"/>
</dbReference>
<dbReference type="EMBL" id="JAAOCD010000007">
    <property type="protein sequence ID" value="NHK99634.1"/>
    <property type="molecule type" value="Genomic_DNA"/>
</dbReference>
<comment type="subcellular location">
    <subcellularLocation>
        <location evidence="1">Cytoplasm</location>
    </subcellularLocation>
</comment>
<comment type="similarity">
    <text evidence="2">Belongs to the universal stress protein A family.</text>
</comment>
<organism evidence="6 7">
    <name type="scientific">Rubrivivax benzoatilyticus</name>
    <dbReference type="NCBI Taxonomy" id="316997"/>
    <lineage>
        <taxon>Bacteria</taxon>
        <taxon>Pseudomonadati</taxon>
        <taxon>Pseudomonadota</taxon>
        <taxon>Betaproteobacteria</taxon>
        <taxon>Burkholderiales</taxon>
        <taxon>Sphaerotilaceae</taxon>
        <taxon>Rubrivivax</taxon>
    </lineage>
</organism>
<dbReference type="InterPro" id="IPR006015">
    <property type="entry name" value="Universal_stress_UspA"/>
</dbReference>
<feature type="domain" description="UspA" evidence="5">
    <location>
        <begin position="169"/>
        <end position="307"/>
    </location>
</feature>
<comment type="caution">
    <text evidence="6">The sequence shown here is derived from an EMBL/GenBank/DDBJ whole genome shotgun (WGS) entry which is preliminary data.</text>
</comment>
<sequence length="320" mass="34372">MPSADIAERRASALDFARAPSPGPEPVTAAAGARWPVALRSITVLGELSEASETALQRAAGLAAAHGARLRLLGWAARGDISDGLLRARLSRMARRAARRSQVPVELGDTPMHGLREVLGQLDGTDLVVTANRRSDGLASFWRPNPAVRLAGVLPVPLLVVNEPCGLPYRQALAAVDLQAEPERVARWAAALAGDGELALLHVLRQWRPGKLRHGEDGLRWLELDLRRRAAQLQRVADTLQPQTDRLRVMLALGDDVAAEILVRRPAEGGMLVVVGRSTEAPWLDALLGSVTRSVLRASPHDVLVVPVGSPLTEDAQISR</sequence>
<evidence type="ECO:0000256" key="2">
    <source>
        <dbReference type="ARBA" id="ARBA00008791"/>
    </source>
</evidence>
<dbReference type="Proteomes" id="UP000802098">
    <property type="component" value="Unassembled WGS sequence"/>
</dbReference>